<proteinExistence type="predicted"/>
<evidence type="ECO:0000313" key="2">
    <source>
        <dbReference type="Proteomes" id="UP000316968"/>
    </source>
</evidence>
<dbReference type="KEGG" id="saca:FFV09_17125"/>
<evidence type="ECO:0000313" key="1">
    <source>
        <dbReference type="EMBL" id="QDH22409.1"/>
    </source>
</evidence>
<reference evidence="1 2" key="1">
    <citation type="submission" date="2019-06" db="EMBL/GenBank/DDBJ databases">
        <title>Saccharibacillus brassicae sp. nov., an endophytic bacterium isolated from Chinese cabbage seeds (Brassica pekinensis).</title>
        <authorList>
            <person name="Jiang L."/>
            <person name="Lee J."/>
            <person name="Kim S.W."/>
        </authorList>
    </citation>
    <scope>NUCLEOTIDE SEQUENCE [LARGE SCALE GENOMIC DNA]</scope>
    <source>
        <strain evidence="2">KCTC 43072 / ATSA2</strain>
    </source>
</reference>
<protein>
    <submittedName>
        <fullName evidence="1">Uncharacterized protein</fullName>
    </submittedName>
</protein>
<dbReference type="EMBL" id="CP041217">
    <property type="protein sequence ID" value="QDH22409.1"/>
    <property type="molecule type" value="Genomic_DNA"/>
</dbReference>
<keyword evidence="2" id="KW-1185">Reference proteome</keyword>
<accession>A0A4Y6UXE4</accession>
<organism evidence="1 2">
    <name type="scientific">Saccharibacillus brassicae</name>
    <dbReference type="NCBI Taxonomy" id="2583377"/>
    <lineage>
        <taxon>Bacteria</taxon>
        <taxon>Bacillati</taxon>
        <taxon>Bacillota</taxon>
        <taxon>Bacilli</taxon>
        <taxon>Bacillales</taxon>
        <taxon>Paenibacillaceae</taxon>
        <taxon>Saccharibacillus</taxon>
    </lineage>
</organism>
<sequence length="70" mass="8350">MATNRRLESETDFQEAMDQERTVRVFRDDEMLNAGGLIIRFDSSMVAVQSSVSDLDYYDRDRCEFYELRR</sequence>
<dbReference type="OrthoDB" id="2638183at2"/>
<name>A0A4Y6UXE4_SACBS</name>
<gene>
    <name evidence="1" type="ORF">FFV09_17125</name>
</gene>
<dbReference type="RefSeq" id="WP_141448951.1">
    <property type="nucleotide sequence ID" value="NZ_CP041217.1"/>
</dbReference>
<dbReference type="Proteomes" id="UP000316968">
    <property type="component" value="Chromosome"/>
</dbReference>
<dbReference type="AlphaFoldDB" id="A0A4Y6UXE4"/>